<dbReference type="Gene3D" id="3.20.20.70">
    <property type="entry name" value="Aldolase class I"/>
    <property type="match status" value="1"/>
</dbReference>
<dbReference type="STRING" id="94208.A0A2S4KXT5"/>
<keyword evidence="1" id="KW-0560">Oxidoreductase</keyword>
<dbReference type="Proteomes" id="UP000237481">
    <property type="component" value="Unassembled WGS sequence"/>
</dbReference>
<dbReference type="AlphaFoldDB" id="A0A2S4KXT5"/>
<dbReference type="OrthoDB" id="2349068at2759"/>
<accession>A0A2S4KXT5</accession>
<organism evidence="1 2">
    <name type="scientific">Tolypocladium paradoxum</name>
    <dbReference type="NCBI Taxonomy" id="94208"/>
    <lineage>
        <taxon>Eukaryota</taxon>
        <taxon>Fungi</taxon>
        <taxon>Dikarya</taxon>
        <taxon>Ascomycota</taxon>
        <taxon>Pezizomycotina</taxon>
        <taxon>Sordariomycetes</taxon>
        <taxon>Hypocreomycetidae</taxon>
        <taxon>Hypocreales</taxon>
        <taxon>Ophiocordycipitaceae</taxon>
        <taxon>Tolypocladium</taxon>
    </lineage>
</organism>
<reference evidence="1 2" key="1">
    <citation type="submission" date="2018-01" db="EMBL/GenBank/DDBJ databases">
        <title>Harnessing the power of phylogenomics to disentangle the directionality and signatures of interkingdom host jumping in the parasitic fungal genus Tolypocladium.</title>
        <authorList>
            <person name="Quandt C.A."/>
            <person name="Patterson W."/>
            <person name="Spatafora J.W."/>
        </authorList>
    </citation>
    <scope>NUCLEOTIDE SEQUENCE [LARGE SCALE GENOMIC DNA]</scope>
    <source>
        <strain evidence="1 2">NRBC 100945</strain>
    </source>
</reference>
<dbReference type="GO" id="GO:0004497">
    <property type="term" value="F:monooxygenase activity"/>
    <property type="evidence" value="ECO:0007669"/>
    <property type="project" value="UniProtKB-KW"/>
</dbReference>
<dbReference type="SUPFAM" id="SSF51412">
    <property type="entry name" value="Inosine monophosphate dehydrogenase (IMPDH)"/>
    <property type="match status" value="1"/>
</dbReference>
<dbReference type="PANTHER" id="PTHR32332:SF34">
    <property type="entry name" value="2-NITROPROPANE DIOXYGENASE FAMILY, PUTATIVE-RELATED"/>
    <property type="match status" value="1"/>
</dbReference>
<name>A0A2S4KXT5_9HYPO</name>
<gene>
    <name evidence="1" type="ORF">TPAR_04813</name>
</gene>
<protein>
    <submittedName>
        <fullName evidence="1">Nitronate monooxygenase</fullName>
    </submittedName>
</protein>
<keyword evidence="1" id="KW-0503">Monooxygenase</keyword>
<keyword evidence="2" id="KW-1185">Reference proteome</keyword>
<feature type="non-terminal residue" evidence="1">
    <location>
        <position position="175"/>
    </location>
</feature>
<dbReference type="EMBL" id="PKSG01000476">
    <property type="protein sequence ID" value="POR34994.1"/>
    <property type="molecule type" value="Genomic_DNA"/>
</dbReference>
<sequence>MAALRPVDFRRILAQTYPWVKSPFIVGAPMRVMAGPGLAVAMSSAGGLGFIGPQAKAGDVFLDLETAAALIPPASTLRRANPALLPVGIGFQTWNGDLQVATSAVQEHRPCAAWLFAPRRGQRELNEWTARLRQASPDTQVWIQVGTLREAVEAARSPTPPDVLVVQGAEAGGHG</sequence>
<evidence type="ECO:0000313" key="1">
    <source>
        <dbReference type="EMBL" id="POR34994.1"/>
    </source>
</evidence>
<evidence type="ECO:0000313" key="2">
    <source>
        <dbReference type="Proteomes" id="UP000237481"/>
    </source>
</evidence>
<proteinExistence type="predicted"/>
<dbReference type="PANTHER" id="PTHR32332">
    <property type="entry name" value="2-NITROPROPANE DIOXYGENASE"/>
    <property type="match status" value="1"/>
</dbReference>
<dbReference type="InterPro" id="IPR013785">
    <property type="entry name" value="Aldolase_TIM"/>
</dbReference>
<comment type="caution">
    <text evidence="1">The sequence shown here is derived from an EMBL/GenBank/DDBJ whole genome shotgun (WGS) entry which is preliminary data.</text>
</comment>